<protein>
    <recommendedName>
        <fullName evidence="4">Alpha-1,2-mannosyltransferase</fullName>
    </recommendedName>
</protein>
<proteinExistence type="predicted"/>
<dbReference type="EMBL" id="JAPUFD010000018">
    <property type="protein sequence ID" value="MDI1492346.1"/>
    <property type="molecule type" value="Genomic_DNA"/>
</dbReference>
<gene>
    <name evidence="2" type="ORF">OHK93_003559</name>
</gene>
<sequence>MALESKRKHMLILAAVVAIVSYVLRQQKNVSVASYLPSWLAQKRASPESQTPPLRATDPEKTPPGLHQKTLPAPIRPNLAKAAESLPDSQRTKLRKAIEAKQAALQRSLLHNLPEEVFMKNLMPFEKDWQTCSGDAYSPTGVTVEEIRTLGDFPDYEALSGVLAPTAYEGFEIENAVARPYRPFRWKYHQTMSLSNLQPDWWLELEKTYVKMIHGREDLFAKHGSLMLQHLPGSEFECKELMEMALQFLCARYPHYFSLSYSEKENSYVFHNGILKNETVIKSMHPLHVLLHNVPEDFAVMIRNPEDGMYYLRAGIICSSLGWNLGTKIGKQLCDVHAPIPDYKEKMSKSMDRYFSKMSTSAPIQRGSWGLEIDTPLFMPPGDPHEAHRSGRLPPDQLPLSRIHLRVDWQTLRRLPLSGAIIFNFKALFTPIEEFRDEPGVPGIVAKVLREGKKEIMEYKNTWHVEHVALPALEAWDREQRDGGVVEKGWEVETLAEQPFFRGWEGKWRRQQGF</sequence>
<accession>A0AA43TUS3</accession>
<reference evidence="2" key="1">
    <citation type="journal article" date="2023" name="Genome Biol. Evol.">
        <title>First Whole Genome Sequence and Flow Cytometry Genome Size Data for the Lichen-Forming Fungus Ramalina farinacea (Ascomycota).</title>
        <authorList>
            <person name="Llewellyn T."/>
            <person name="Mian S."/>
            <person name="Hill R."/>
            <person name="Leitch I.J."/>
            <person name="Gaya E."/>
        </authorList>
    </citation>
    <scope>NUCLEOTIDE SEQUENCE</scope>
    <source>
        <strain evidence="2">LIQ254RAFAR</strain>
    </source>
</reference>
<dbReference type="AlphaFoldDB" id="A0AA43TUS3"/>
<dbReference type="InterPro" id="IPR021848">
    <property type="entry name" value="HODM_asu-like"/>
</dbReference>
<comment type="caution">
    <text evidence="2">The sequence shown here is derived from an EMBL/GenBank/DDBJ whole genome shotgun (WGS) entry which is preliminary data.</text>
</comment>
<feature type="region of interest" description="Disordered" evidence="1">
    <location>
        <begin position="42"/>
        <end position="74"/>
    </location>
</feature>
<evidence type="ECO:0000313" key="3">
    <source>
        <dbReference type="Proteomes" id="UP001161017"/>
    </source>
</evidence>
<name>A0AA43TUS3_9LECA</name>
<organism evidence="2 3">
    <name type="scientific">Ramalina farinacea</name>
    <dbReference type="NCBI Taxonomy" id="258253"/>
    <lineage>
        <taxon>Eukaryota</taxon>
        <taxon>Fungi</taxon>
        <taxon>Dikarya</taxon>
        <taxon>Ascomycota</taxon>
        <taxon>Pezizomycotina</taxon>
        <taxon>Lecanoromycetes</taxon>
        <taxon>OSLEUM clade</taxon>
        <taxon>Lecanoromycetidae</taxon>
        <taxon>Lecanorales</taxon>
        <taxon>Lecanorineae</taxon>
        <taxon>Ramalinaceae</taxon>
        <taxon>Ramalina</taxon>
    </lineage>
</organism>
<evidence type="ECO:0000313" key="2">
    <source>
        <dbReference type="EMBL" id="MDI1492346.1"/>
    </source>
</evidence>
<dbReference type="Proteomes" id="UP001161017">
    <property type="component" value="Unassembled WGS sequence"/>
</dbReference>
<dbReference type="Pfam" id="PF11927">
    <property type="entry name" value="HODM_asu-like"/>
    <property type="match status" value="1"/>
</dbReference>
<keyword evidence="3" id="KW-1185">Reference proteome</keyword>
<evidence type="ECO:0000256" key="1">
    <source>
        <dbReference type="SAM" id="MobiDB-lite"/>
    </source>
</evidence>
<evidence type="ECO:0008006" key="4">
    <source>
        <dbReference type="Google" id="ProtNLM"/>
    </source>
</evidence>